<keyword evidence="4" id="KW-1185">Reference proteome</keyword>
<comment type="caution">
    <text evidence="3">The sequence shown here is derived from an EMBL/GenBank/DDBJ whole genome shotgun (WGS) entry which is preliminary data.</text>
</comment>
<dbReference type="Pfam" id="PF13843">
    <property type="entry name" value="DDE_Tnp_1_7"/>
    <property type="match status" value="1"/>
</dbReference>
<accession>A0AAV8YEV4</accession>
<name>A0AAV8YEV4_9CUCU</name>
<organism evidence="3 4">
    <name type="scientific">Aromia moschata</name>
    <dbReference type="NCBI Taxonomy" id="1265417"/>
    <lineage>
        <taxon>Eukaryota</taxon>
        <taxon>Metazoa</taxon>
        <taxon>Ecdysozoa</taxon>
        <taxon>Arthropoda</taxon>
        <taxon>Hexapoda</taxon>
        <taxon>Insecta</taxon>
        <taxon>Pterygota</taxon>
        <taxon>Neoptera</taxon>
        <taxon>Endopterygota</taxon>
        <taxon>Coleoptera</taxon>
        <taxon>Polyphaga</taxon>
        <taxon>Cucujiformia</taxon>
        <taxon>Chrysomeloidea</taxon>
        <taxon>Cerambycidae</taxon>
        <taxon>Cerambycinae</taxon>
        <taxon>Callichromatini</taxon>
        <taxon>Aromia</taxon>
    </lineage>
</organism>
<dbReference type="AlphaFoldDB" id="A0AAV8YEV4"/>
<feature type="region of interest" description="Disordered" evidence="1">
    <location>
        <begin position="1"/>
        <end position="25"/>
    </location>
</feature>
<evidence type="ECO:0000313" key="4">
    <source>
        <dbReference type="Proteomes" id="UP001162162"/>
    </source>
</evidence>
<dbReference type="PANTHER" id="PTHR46599">
    <property type="entry name" value="PIGGYBAC TRANSPOSABLE ELEMENT-DERIVED PROTEIN 4"/>
    <property type="match status" value="1"/>
</dbReference>
<feature type="domain" description="PiggyBac transposable element-derived protein" evidence="2">
    <location>
        <begin position="160"/>
        <end position="292"/>
    </location>
</feature>
<feature type="compositionally biased region" description="Acidic residues" evidence="1">
    <location>
        <begin position="7"/>
        <end position="25"/>
    </location>
</feature>
<evidence type="ECO:0000259" key="2">
    <source>
        <dbReference type="Pfam" id="PF13843"/>
    </source>
</evidence>
<protein>
    <recommendedName>
        <fullName evidence="2">PiggyBac transposable element-derived protein domain-containing protein</fullName>
    </recommendedName>
</protein>
<sequence length="309" mass="35688">MWSAGSSDDDQDVEDPFATDSDDDPVYIPRVVPMNFPVIQPIQIQTTSHVMNNNHLEGFEKSMEIESTDVRLSEAGVEGTYIQLVESESNENEIVREIIPVEHEFSENQDVHSSGEPQLDQRQSKLYDISSSIWGPPQGQHLAFDETFVGGITPEWSDFDIIDMIVNQTNHYATQILIETKNISNKARVQTWEPTDRKEIMHFMGLLGYKGIVRMSSLRDYWSTKWIFANEVAKNIMSRNRFEILLKMFHCSDNSLCPKGDRIYKVQPLLDRLIQNYKKIYTPGKMFCIDESEDLYSNNIIHKRHTNMG</sequence>
<dbReference type="EMBL" id="JAPWTK010000126">
    <property type="protein sequence ID" value="KAJ8948947.1"/>
    <property type="molecule type" value="Genomic_DNA"/>
</dbReference>
<proteinExistence type="predicted"/>
<reference evidence="3" key="1">
    <citation type="journal article" date="2023" name="Insect Mol. Biol.">
        <title>Genome sequencing provides insights into the evolution of gene families encoding plant cell wall-degrading enzymes in longhorned beetles.</title>
        <authorList>
            <person name="Shin N.R."/>
            <person name="Okamura Y."/>
            <person name="Kirsch R."/>
            <person name="Pauchet Y."/>
        </authorList>
    </citation>
    <scope>NUCLEOTIDE SEQUENCE</scope>
    <source>
        <strain evidence="3">AMC_N1</strain>
    </source>
</reference>
<dbReference type="PANTHER" id="PTHR46599:SF3">
    <property type="entry name" value="PIGGYBAC TRANSPOSABLE ELEMENT-DERIVED PROTEIN 4"/>
    <property type="match status" value="1"/>
</dbReference>
<dbReference type="InterPro" id="IPR029526">
    <property type="entry name" value="PGBD"/>
</dbReference>
<evidence type="ECO:0000256" key="1">
    <source>
        <dbReference type="SAM" id="MobiDB-lite"/>
    </source>
</evidence>
<gene>
    <name evidence="3" type="ORF">NQ318_022969</name>
</gene>
<dbReference type="Proteomes" id="UP001162162">
    <property type="component" value="Unassembled WGS sequence"/>
</dbReference>
<evidence type="ECO:0000313" key="3">
    <source>
        <dbReference type="EMBL" id="KAJ8948947.1"/>
    </source>
</evidence>